<dbReference type="Gene3D" id="2.60.40.10">
    <property type="entry name" value="Immunoglobulins"/>
    <property type="match status" value="7"/>
</dbReference>
<evidence type="ECO:0000313" key="4">
    <source>
        <dbReference type="EMBL" id="CAL1583236.1"/>
    </source>
</evidence>
<feature type="domain" description="IPT/TIG" evidence="3">
    <location>
        <begin position="563"/>
        <end position="646"/>
    </location>
</feature>
<dbReference type="InterPro" id="IPR052387">
    <property type="entry name" value="Fibrocystin"/>
</dbReference>
<dbReference type="FunFam" id="2.60.40.10:FF:000616">
    <property type="entry name" value="PKHD1 like 1"/>
    <property type="match status" value="1"/>
</dbReference>
<accession>A0AAV2K2B6</accession>
<dbReference type="EMBL" id="OZ035838">
    <property type="protein sequence ID" value="CAL1583236.1"/>
    <property type="molecule type" value="Genomic_DNA"/>
</dbReference>
<evidence type="ECO:0000259" key="3">
    <source>
        <dbReference type="SMART" id="SM00429"/>
    </source>
</evidence>
<dbReference type="InterPro" id="IPR014756">
    <property type="entry name" value="Ig_E-set"/>
</dbReference>
<feature type="domain" description="IPT/TIG" evidence="3">
    <location>
        <begin position="483"/>
        <end position="559"/>
    </location>
</feature>
<evidence type="ECO:0000313" key="5">
    <source>
        <dbReference type="Proteomes" id="UP001497482"/>
    </source>
</evidence>
<dbReference type="Pfam" id="PF01833">
    <property type="entry name" value="TIG"/>
    <property type="match status" value="7"/>
</dbReference>
<name>A0AAV2K2B6_KNICA</name>
<dbReference type="AlphaFoldDB" id="A0AAV2K2B6"/>
<gene>
    <name evidence="4" type="ORF">KC01_LOCUS13729</name>
</gene>
<dbReference type="PANTHER" id="PTHR46769">
    <property type="entry name" value="POLYCYSTIC KIDNEY AND HEPATIC DISEASE 1 (AUTOSOMAL RECESSIVE)-LIKE 1"/>
    <property type="match status" value="1"/>
</dbReference>
<evidence type="ECO:0000256" key="1">
    <source>
        <dbReference type="ARBA" id="ARBA00022729"/>
    </source>
</evidence>
<proteinExistence type="predicted"/>
<dbReference type="Proteomes" id="UP001497482">
    <property type="component" value="Chromosome 16"/>
</dbReference>
<evidence type="ECO:0000256" key="2">
    <source>
        <dbReference type="SAM" id="MobiDB-lite"/>
    </source>
</evidence>
<feature type="region of interest" description="Disordered" evidence="2">
    <location>
        <begin position="693"/>
        <end position="723"/>
    </location>
</feature>
<keyword evidence="5" id="KW-1185">Reference proteome</keyword>
<dbReference type="SUPFAM" id="SSF81296">
    <property type="entry name" value="E set domains"/>
    <property type="match status" value="6"/>
</dbReference>
<organism evidence="4 5">
    <name type="scientific">Knipowitschia caucasica</name>
    <name type="common">Caucasian dwarf goby</name>
    <name type="synonym">Pomatoschistus caucasicus</name>
    <dbReference type="NCBI Taxonomy" id="637954"/>
    <lineage>
        <taxon>Eukaryota</taxon>
        <taxon>Metazoa</taxon>
        <taxon>Chordata</taxon>
        <taxon>Craniata</taxon>
        <taxon>Vertebrata</taxon>
        <taxon>Euteleostomi</taxon>
        <taxon>Actinopterygii</taxon>
        <taxon>Neopterygii</taxon>
        <taxon>Teleostei</taxon>
        <taxon>Neoteleostei</taxon>
        <taxon>Acanthomorphata</taxon>
        <taxon>Gobiaria</taxon>
        <taxon>Gobiiformes</taxon>
        <taxon>Gobioidei</taxon>
        <taxon>Gobiidae</taxon>
        <taxon>Gobiinae</taxon>
        <taxon>Knipowitschia</taxon>
    </lineage>
</organism>
<dbReference type="PANTHER" id="PTHR46769:SF2">
    <property type="entry name" value="FIBROCYSTIN-L ISOFORM 2 PRECURSOR-RELATED"/>
    <property type="match status" value="1"/>
</dbReference>
<feature type="domain" description="IPT/TIG" evidence="3">
    <location>
        <begin position="396"/>
        <end position="477"/>
    </location>
</feature>
<dbReference type="InterPro" id="IPR013783">
    <property type="entry name" value="Ig-like_fold"/>
</dbReference>
<feature type="domain" description="IPT/TIG" evidence="3">
    <location>
        <begin position="310"/>
        <end position="392"/>
    </location>
</feature>
<dbReference type="GO" id="GO:0007399">
    <property type="term" value="P:nervous system development"/>
    <property type="evidence" value="ECO:0007669"/>
    <property type="project" value="UniProtKB-ARBA"/>
</dbReference>
<keyword evidence="1" id="KW-0732">Signal</keyword>
<feature type="compositionally biased region" description="Polar residues" evidence="2">
    <location>
        <begin position="693"/>
        <end position="708"/>
    </location>
</feature>
<reference evidence="4 5" key="1">
    <citation type="submission" date="2024-04" db="EMBL/GenBank/DDBJ databases">
        <authorList>
            <person name="Waldvogel A.-M."/>
            <person name="Schoenle A."/>
        </authorList>
    </citation>
    <scope>NUCLEOTIDE SEQUENCE [LARGE SCALE GENOMIC DNA]</scope>
</reference>
<dbReference type="SMART" id="SM00429">
    <property type="entry name" value="IPT"/>
    <property type="match status" value="4"/>
</dbReference>
<dbReference type="InterPro" id="IPR002909">
    <property type="entry name" value="IPT_dom"/>
</dbReference>
<sequence length="723" mass="75498">MGGTKLTVTGAGFSPNSSDVDVSLGGVECEVTTSEENQLQCVLKSTQTTYSINNQGIHQTYGRGYAWEPASQSIFEGDMVRWCWSTPALLDVKYRVFSVATPSAHTFEGGPFNSGAATQNGCFSSVFSAPGVFYYSSGLVDVGKSRFLQGLVKVLPRPQKSLDLVLKVSGVEALHKPADSSRSRRSSQDCVASPLCPEANSSSSSSGVSFTVAPCSTPTVYSISPNQGSYHEPVHVSGSGFGNVSCAIKVTIGDEPCHVINSSNTDVFCRLSADSELPVGIAHALALRVDNLGSAIVMVTDEMQRRFVLLPVVDSVWPHIGSTNGLTRLSIHGSGFSDGAVTAASTKCPIVSVNYTHITCDTYSSQANTGDVLYQAGPIRSSCHSNCSFEYSTAVTPSVSKLSTYSVSGPSRVEISGVGFGNRTGDVFVTVGSAEADVLSVADDNVTIAVGALPAAQHRVKVIVRSKGLANRQFSITSEAKASLSPQGGSVEGGTPVVFTGNGFAPGNTNVTIGGKPCIIESVTPSELRCHSPPHSQGAAEVQVLVFSQKYPTLTFNYSSDLTPVVSSVSPPSGPSGSALTLTGSGFGSDLLQVSVSLNGVSCTVSSVSDSQVQCIVGNNPGGPYPVLLQHLHKGTARSDVIFNYDLTLSRAEPNQGNFGGGALLSVHGSGFDPETAEVHICDKLCDVDRDSSTSSELRVHSPNNNGTKGRAGPMRWSNEMVQ</sequence>
<protein>
    <recommendedName>
        <fullName evidence="3">IPT/TIG domain-containing protein</fullName>
    </recommendedName>
</protein>
<dbReference type="CDD" id="cd00603">
    <property type="entry name" value="IPT_PCSR"/>
    <property type="match status" value="5"/>
</dbReference>